<evidence type="ECO:0000256" key="1">
    <source>
        <dbReference type="ARBA" id="ARBA00012346"/>
    </source>
</evidence>
<dbReference type="RefSeq" id="XP_002423167.1">
    <property type="nucleotide sequence ID" value="XM_002423122.1"/>
</dbReference>
<dbReference type="KEGG" id="phu:Phum_PHUM041020"/>
<dbReference type="FunCoup" id="E0VAM3">
    <property type="interactions" value="38"/>
</dbReference>
<evidence type="ECO:0000256" key="4">
    <source>
        <dbReference type="PIRSR" id="PIRSR617939-2"/>
    </source>
</evidence>
<keyword evidence="7" id="KW-1185">Reference proteome</keyword>
<reference evidence="5" key="1">
    <citation type="submission" date="2007-04" db="EMBL/GenBank/DDBJ databases">
        <title>Annotation of Pediculus humanus corporis strain USDA.</title>
        <authorList>
            <person name="Kirkness E."/>
            <person name="Hannick L."/>
            <person name="Hass B."/>
            <person name="Bruggner R."/>
            <person name="Lawson D."/>
            <person name="Bidwell S."/>
            <person name="Joardar V."/>
            <person name="Caler E."/>
            <person name="Walenz B."/>
            <person name="Inman J."/>
            <person name="Schobel S."/>
            <person name="Galinsky K."/>
            <person name="Amedeo P."/>
            <person name="Strausberg R."/>
        </authorList>
    </citation>
    <scope>NUCLEOTIDE SEQUENCE</scope>
    <source>
        <strain evidence="5">USDA</strain>
    </source>
</reference>
<dbReference type="CTD" id="8232558"/>
<dbReference type="OMA" id="APHDYVM"/>
<reference evidence="6" key="3">
    <citation type="submission" date="2020-05" db="UniProtKB">
        <authorList>
            <consortium name="EnsemblMetazoa"/>
        </authorList>
    </citation>
    <scope>IDENTIFICATION</scope>
    <source>
        <strain evidence="6">USDA</strain>
    </source>
</reference>
<evidence type="ECO:0000256" key="2">
    <source>
        <dbReference type="ARBA" id="ARBA00023239"/>
    </source>
</evidence>
<dbReference type="InterPro" id="IPR017939">
    <property type="entry name" value="G-Glutamylcylcotransferase"/>
</dbReference>
<dbReference type="GO" id="GO:0003839">
    <property type="term" value="F:gamma-glutamylcyclotransferase activity"/>
    <property type="evidence" value="ECO:0007669"/>
    <property type="project" value="UniProtKB-EC"/>
</dbReference>
<dbReference type="CDD" id="cd06661">
    <property type="entry name" value="GGCT_like"/>
    <property type="match status" value="1"/>
</dbReference>
<reference evidence="5" key="2">
    <citation type="submission" date="2007-04" db="EMBL/GenBank/DDBJ databases">
        <title>The genome of the human body louse.</title>
        <authorList>
            <consortium name="The Human Body Louse Genome Consortium"/>
            <person name="Kirkness E."/>
            <person name="Walenz B."/>
            <person name="Hass B."/>
            <person name="Bruggner R."/>
            <person name="Strausberg R."/>
        </authorList>
    </citation>
    <scope>NUCLEOTIDE SEQUENCE</scope>
    <source>
        <strain evidence="5">USDA</strain>
    </source>
</reference>
<feature type="binding site" evidence="4">
    <location>
        <begin position="11"/>
        <end position="16"/>
    </location>
    <ligand>
        <name>substrate</name>
    </ligand>
</feature>
<keyword evidence="2" id="KW-0456">Lyase</keyword>
<proteinExistence type="predicted"/>
<name>E0VAM3_PEDHC</name>
<dbReference type="EMBL" id="AAZO01000482">
    <property type="status" value="NOT_ANNOTATED_CDS"/>
    <property type="molecule type" value="Genomic_DNA"/>
</dbReference>
<dbReference type="GeneID" id="8232558"/>
<evidence type="ECO:0000313" key="6">
    <source>
        <dbReference type="EnsemblMetazoa" id="PHUM041020-PA"/>
    </source>
</evidence>
<dbReference type="SUPFAM" id="SSF110857">
    <property type="entry name" value="Gamma-glutamyl cyclotransferase-like"/>
    <property type="match status" value="1"/>
</dbReference>
<dbReference type="STRING" id="121224.E0VAM3"/>
<dbReference type="VEuPathDB" id="VectorBase:PHUM041020"/>
<dbReference type="EMBL" id="DS235012">
    <property type="protein sequence ID" value="EEB10429.1"/>
    <property type="molecule type" value="Genomic_DNA"/>
</dbReference>
<evidence type="ECO:0000313" key="5">
    <source>
        <dbReference type="EMBL" id="EEB10429.1"/>
    </source>
</evidence>
<protein>
    <recommendedName>
        <fullName evidence="1">gamma-glutamylcyclotransferase</fullName>
        <ecNumber evidence="1">4.3.2.9</ecNumber>
    </recommendedName>
</protein>
<dbReference type="InParanoid" id="E0VAM3"/>
<dbReference type="Pfam" id="PF13772">
    <property type="entry name" value="AIG2_2"/>
    <property type="match status" value="1"/>
</dbReference>
<dbReference type="PANTHER" id="PTHR12935:SF0">
    <property type="entry name" value="GAMMA-GLUTAMYLCYCLOTRANSFERASE"/>
    <property type="match status" value="1"/>
</dbReference>
<dbReference type="OrthoDB" id="2924818at2759"/>
<evidence type="ECO:0000313" key="7">
    <source>
        <dbReference type="Proteomes" id="UP000009046"/>
    </source>
</evidence>
<gene>
    <name evidence="6" type="primary">8232558</name>
    <name evidence="5" type="ORF">Phum_PHUM041020</name>
</gene>
<dbReference type="EnsemblMetazoa" id="PHUM041020-RA">
    <property type="protein sequence ID" value="PHUM041020-PA"/>
    <property type="gene ID" value="PHUM041020"/>
</dbReference>
<dbReference type="AlphaFoldDB" id="E0VAM3"/>
<dbReference type="PANTHER" id="PTHR12935">
    <property type="entry name" value="GAMMA-GLUTAMYLCYCLOTRANSFERASE"/>
    <property type="match status" value="1"/>
</dbReference>
<evidence type="ECO:0000256" key="3">
    <source>
        <dbReference type="PIRSR" id="PIRSR617939-1"/>
    </source>
</evidence>
<organism>
    <name type="scientific">Pediculus humanus subsp. corporis</name>
    <name type="common">Body louse</name>
    <dbReference type="NCBI Taxonomy" id="121224"/>
    <lineage>
        <taxon>Eukaryota</taxon>
        <taxon>Metazoa</taxon>
        <taxon>Ecdysozoa</taxon>
        <taxon>Arthropoda</taxon>
        <taxon>Hexapoda</taxon>
        <taxon>Insecta</taxon>
        <taxon>Pterygota</taxon>
        <taxon>Neoptera</taxon>
        <taxon>Paraneoptera</taxon>
        <taxon>Psocodea</taxon>
        <taxon>Troctomorpha</taxon>
        <taxon>Phthiraptera</taxon>
        <taxon>Anoplura</taxon>
        <taxon>Pediculidae</taxon>
        <taxon>Pediculus</taxon>
    </lineage>
</organism>
<feature type="active site" description="Proton acceptor" evidence="3">
    <location>
        <position position="86"/>
    </location>
</feature>
<sequence length="188" mass="21296">MSGKQLQTFLYFAYGSNLLGQRILLQNPTAVRRGIGKLNDHRLDFNYYSKRWGGCSATVVPHVGKHVWGAVWEIDKSQMDNLDKQEGVDAKIYEAVQVDVVSGGHDNNEILDCRVYKLLDQPDPYETASKLPESRRPSRVYLETILQGAIESKLPNDYFDFLKCFPHNGFSGPVEVPGLNITFTEKWG</sequence>
<dbReference type="eggNOG" id="KOG4059">
    <property type="taxonomic scope" value="Eukaryota"/>
</dbReference>
<dbReference type="Proteomes" id="UP000009046">
    <property type="component" value="Unassembled WGS sequence"/>
</dbReference>
<dbReference type="Gene3D" id="3.10.490.10">
    <property type="entry name" value="Gamma-glutamyl cyclotransferase-like"/>
    <property type="match status" value="1"/>
</dbReference>
<dbReference type="EC" id="4.3.2.9" evidence="1"/>
<accession>E0VAM3</accession>
<feature type="binding site" evidence="4">
    <location>
        <position position="141"/>
    </location>
    <ligand>
        <name>substrate</name>
    </ligand>
</feature>
<dbReference type="HOGENOM" id="CLU_048475_2_2_1"/>
<dbReference type="InterPro" id="IPR013024">
    <property type="entry name" value="GGCT-like"/>
</dbReference>
<dbReference type="InterPro" id="IPR036568">
    <property type="entry name" value="GGCT-like_sf"/>
</dbReference>